<feature type="binding site" evidence="5">
    <location>
        <begin position="252"/>
        <end position="258"/>
    </location>
    <ligand>
        <name>S-adenosyl-L-methionine</name>
        <dbReference type="ChEBI" id="CHEBI:59789"/>
    </ligand>
</feature>
<gene>
    <name evidence="8" type="ORF">B0A50_06688</name>
</gene>
<keyword evidence="1 5" id="KW-0489">Methyltransferase</keyword>
<dbReference type="EMBL" id="NAJL01000043">
    <property type="protein sequence ID" value="TKA24531.1"/>
    <property type="molecule type" value="Genomic_DNA"/>
</dbReference>
<comment type="similarity">
    <text evidence="5">Belongs to the class I-like SAM-binding methyltransferase superfamily. RsmB/NOP family.</text>
</comment>
<keyword evidence="4 5" id="KW-0694">RNA-binding</keyword>
<dbReference type="Pfam" id="PF21153">
    <property type="entry name" value="NSUN5_N"/>
    <property type="match status" value="1"/>
</dbReference>
<dbReference type="GO" id="GO:0008173">
    <property type="term" value="F:RNA methyltransferase activity"/>
    <property type="evidence" value="ECO:0007669"/>
    <property type="project" value="InterPro"/>
</dbReference>
<dbReference type="PANTHER" id="PTHR22807">
    <property type="entry name" value="NOP2 YEAST -RELATED NOL1/NOP2/FMU SUN DOMAIN-CONTAINING"/>
    <property type="match status" value="1"/>
</dbReference>
<feature type="active site" description="Nucleophile" evidence="5">
    <location>
        <position position="437"/>
    </location>
</feature>
<dbReference type="GO" id="GO:0005730">
    <property type="term" value="C:nucleolus"/>
    <property type="evidence" value="ECO:0007669"/>
    <property type="project" value="TreeGrafter"/>
</dbReference>
<dbReference type="InterPro" id="IPR049561">
    <property type="entry name" value="NSUN5_7_fdxn-like"/>
</dbReference>
<dbReference type="SUPFAM" id="SSF53335">
    <property type="entry name" value="S-adenosyl-L-methionine-dependent methyltransferases"/>
    <property type="match status" value="1"/>
</dbReference>
<feature type="binding site" evidence="5">
    <location>
        <position position="308"/>
    </location>
    <ligand>
        <name>S-adenosyl-L-methionine</name>
        <dbReference type="ChEBI" id="CHEBI:59789"/>
    </ligand>
</feature>
<evidence type="ECO:0000256" key="4">
    <source>
        <dbReference type="ARBA" id="ARBA00022884"/>
    </source>
</evidence>
<evidence type="ECO:0000313" key="8">
    <source>
        <dbReference type="EMBL" id="TKA24531.1"/>
    </source>
</evidence>
<comment type="caution">
    <text evidence="8">The sequence shown here is derived from an EMBL/GenBank/DDBJ whole genome shotgun (WGS) entry which is preliminary data.</text>
</comment>
<evidence type="ECO:0000256" key="1">
    <source>
        <dbReference type="ARBA" id="ARBA00022603"/>
    </source>
</evidence>
<evidence type="ECO:0000313" key="9">
    <source>
        <dbReference type="Proteomes" id="UP000308549"/>
    </source>
</evidence>
<dbReference type="OrthoDB" id="435282at2759"/>
<feature type="binding site" evidence="5">
    <location>
        <position position="328"/>
    </location>
    <ligand>
        <name>S-adenosyl-L-methionine</name>
        <dbReference type="ChEBI" id="CHEBI:59789"/>
    </ligand>
</feature>
<feature type="domain" description="SAM-dependent MTase RsmB/NOP-type" evidence="7">
    <location>
        <begin position="142"/>
        <end position="533"/>
    </location>
</feature>
<feature type="binding site" evidence="5">
    <location>
        <position position="279"/>
    </location>
    <ligand>
        <name>S-adenosyl-L-methionine</name>
        <dbReference type="ChEBI" id="CHEBI:59789"/>
    </ligand>
</feature>
<dbReference type="InterPro" id="IPR001678">
    <property type="entry name" value="MeTrfase_RsmB-F_NOP2_dom"/>
</dbReference>
<keyword evidence="3 5" id="KW-0949">S-adenosyl-L-methionine</keyword>
<sequence length="567" mass="61443">MALYHEAADILKSVGIRNVSVKSLVYTKKGWKSDPKTLFALSTESAKWSEVLAEVIEKSGILKIEKQLTPELALVLVHDLFLSKRGIALPASHGLHASASRHKVRLSAELTKARLRRGCASLDQLRTEVNQNRSGGSADAENQKTAASKHPRWVRVNTLKSTFQDQLDTTFAEYTQTSDIPGLLQASHLDPDTKYLCQDRHVPDLLAISPQIDLTTTKAYKQGQIILQDKASCFPAYLLNPDEDSGDIVDACAAPGNKTTHTAALLSHSGSGGKVVACEKDALRSLTLIKMTRLAGGEKIIAVKAKQDFMKLDPSAKEFANVTGLLLDPSCSGSGIVGRDEGGLVVHLPSTMSSSEDPAARGKKRKRQNIKSSRAESKTTTTAPQEEVEEHPALAVTATDNGDKLAARLENLSGFQLRLLQRAMSFPAARRITYSTCSIHAEENEHVVVKALLSPVARERGWRIMSRGKQVEGMKAWELRGWRSACDAVLDEVDGEIARDGLDASEVAEGCIRCDKGSGEGTMGFFVAGFVRDAAVAGVSDKVGSFADNNGVAHKEEDQEEWNGFDD</sequence>
<name>A0A4U0TQX3_9PEZI</name>
<dbReference type="PANTHER" id="PTHR22807:SF4">
    <property type="entry name" value="28S RRNA (CYTOSINE-C(5))-METHYLTRANSFERASE"/>
    <property type="match status" value="1"/>
</dbReference>
<evidence type="ECO:0000256" key="6">
    <source>
        <dbReference type="SAM" id="MobiDB-lite"/>
    </source>
</evidence>
<evidence type="ECO:0000256" key="3">
    <source>
        <dbReference type="ARBA" id="ARBA00022691"/>
    </source>
</evidence>
<dbReference type="InterPro" id="IPR049560">
    <property type="entry name" value="MeTrfase_RsmB-F_NOP2_cat"/>
</dbReference>
<dbReference type="GO" id="GO:0003723">
    <property type="term" value="F:RNA binding"/>
    <property type="evidence" value="ECO:0007669"/>
    <property type="project" value="UniProtKB-UniRule"/>
</dbReference>
<dbReference type="Gene3D" id="3.40.50.150">
    <property type="entry name" value="Vaccinia Virus protein VP39"/>
    <property type="match status" value="1"/>
</dbReference>
<evidence type="ECO:0000256" key="2">
    <source>
        <dbReference type="ARBA" id="ARBA00022679"/>
    </source>
</evidence>
<dbReference type="InterPro" id="IPR048889">
    <property type="entry name" value="NSUN5_RCM1_N"/>
</dbReference>
<evidence type="ECO:0000256" key="5">
    <source>
        <dbReference type="PROSITE-ProRule" id="PRU01023"/>
    </source>
</evidence>
<dbReference type="InterPro" id="IPR029063">
    <property type="entry name" value="SAM-dependent_MTases_sf"/>
</dbReference>
<dbReference type="Proteomes" id="UP000308549">
    <property type="component" value="Unassembled WGS sequence"/>
</dbReference>
<dbReference type="Gene3D" id="3.30.70.1170">
    <property type="entry name" value="Sun protein, domain 3"/>
    <property type="match status" value="1"/>
</dbReference>
<protein>
    <recommendedName>
        <fullName evidence="7">SAM-dependent MTase RsmB/NOP-type domain-containing protein</fullName>
    </recommendedName>
</protein>
<dbReference type="PROSITE" id="PS51686">
    <property type="entry name" value="SAM_MT_RSMB_NOP"/>
    <property type="match status" value="1"/>
</dbReference>
<dbReference type="GO" id="GO:0070475">
    <property type="term" value="P:rRNA base methylation"/>
    <property type="evidence" value="ECO:0007669"/>
    <property type="project" value="TreeGrafter"/>
</dbReference>
<dbReference type="InterPro" id="IPR023267">
    <property type="entry name" value="RCMT"/>
</dbReference>
<organism evidence="8 9">
    <name type="scientific">Salinomyces thailandicus</name>
    <dbReference type="NCBI Taxonomy" id="706561"/>
    <lineage>
        <taxon>Eukaryota</taxon>
        <taxon>Fungi</taxon>
        <taxon>Dikarya</taxon>
        <taxon>Ascomycota</taxon>
        <taxon>Pezizomycotina</taxon>
        <taxon>Dothideomycetes</taxon>
        <taxon>Dothideomycetidae</taxon>
        <taxon>Mycosphaerellales</taxon>
        <taxon>Teratosphaeriaceae</taxon>
        <taxon>Salinomyces</taxon>
    </lineage>
</organism>
<proteinExistence type="inferred from homology"/>
<dbReference type="PRINTS" id="PR02008">
    <property type="entry name" value="RCMTFAMILY"/>
</dbReference>
<dbReference type="Pfam" id="PF21148">
    <property type="entry name" value="NSUN5_fdxn-like"/>
    <property type="match status" value="1"/>
</dbReference>
<keyword evidence="9" id="KW-1185">Reference proteome</keyword>
<reference evidence="8 9" key="1">
    <citation type="submission" date="2017-03" db="EMBL/GenBank/DDBJ databases">
        <title>Genomes of endolithic fungi from Antarctica.</title>
        <authorList>
            <person name="Coleine C."/>
            <person name="Masonjones S."/>
            <person name="Stajich J.E."/>
        </authorList>
    </citation>
    <scope>NUCLEOTIDE SEQUENCE [LARGE SCALE GENOMIC DNA]</scope>
    <source>
        <strain evidence="8 9">CCFEE 6315</strain>
    </source>
</reference>
<evidence type="ECO:0000259" key="7">
    <source>
        <dbReference type="PROSITE" id="PS51686"/>
    </source>
</evidence>
<dbReference type="FunFam" id="3.30.70.1170:FF:000006">
    <property type="entry name" value="NOL1/NOP2/Sun domain family protein"/>
    <property type="match status" value="1"/>
</dbReference>
<feature type="region of interest" description="Disordered" evidence="6">
    <location>
        <begin position="349"/>
        <end position="393"/>
    </location>
</feature>
<dbReference type="Pfam" id="PF01189">
    <property type="entry name" value="Methyltr_RsmB-F"/>
    <property type="match status" value="1"/>
</dbReference>
<accession>A0A4U0TQX3</accession>
<dbReference type="AlphaFoldDB" id="A0A4U0TQX3"/>
<keyword evidence="2 5" id="KW-0808">Transferase</keyword>
<feature type="region of interest" description="Disordered" evidence="6">
    <location>
        <begin position="126"/>
        <end position="150"/>
    </location>
</feature>